<dbReference type="GO" id="GO:0006808">
    <property type="term" value="P:regulation of nitrogen utilization"/>
    <property type="evidence" value="ECO:0007669"/>
    <property type="project" value="TreeGrafter"/>
</dbReference>
<evidence type="ECO:0000256" key="1">
    <source>
        <dbReference type="SAM" id="MobiDB-lite"/>
    </source>
</evidence>
<evidence type="ECO:0000259" key="2">
    <source>
        <dbReference type="Pfam" id="PF08550"/>
    </source>
</evidence>
<evidence type="ECO:0000313" key="4">
    <source>
        <dbReference type="EMBL" id="CCU82266.1"/>
    </source>
</evidence>
<proteinExistence type="predicted"/>
<dbReference type="Pfam" id="PF08550">
    <property type="entry name" value="GATA_AreA"/>
    <property type="match status" value="1"/>
</dbReference>
<protein>
    <submittedName>
        <fullName evidence="4">Uncharacterized protein</fullName>
    </submittedName>
</protein>
<dbReference type="GO" id="GO:0031930">
    <property type="term" value="P:mitochondria-nucleus signaling pathway"/>
    <property type="evidence" value="ECO:0007669"/>
    <property type="project" value="TreeGrafter"/>
</dbReference>
<evidence type="ECO:0000259" key="3">
    <source>
        <dbReference type="Pfam" id="PF11702"/>
    </source>
</evidence>
<feature type="compositionally biased region" description="Basic and acidic residues" evidence="1">
    <location>
        <begin position="237"/>
        <end position="248"/>
    </location>
</feature>
<dbReference type="STRING" id="546991.N1JNT3"/>
<gene>
    <name evidence="4" type="ORF">BGHDH14_bgh06595</name>
</gene>
<dbReference type="OrthoDB" id="5054775at2759"/>
<dbReference type="Pfam" id="PF11702">
    <property type="entry name" value="DUF3295"/>
    <property type="match status" value="2"/>
</dbReference>
<feature type="domain" description="DUF3295" evidence="3">
    <location>
        <begin position="87"/>
        <end position="123"/>
    </location>
</feature>
<feature type="domain" description="Nitrogen regulatory protein areA GATA-like" evidence="2">
    <location>
        <begin position="31"/>
        <end position="58"/>
    </location>
</feature>
<dbReference type="InterPro" id="IPR013860">
    <property type="entry name" value="AreA_GATA"/>
</dbReference>
<feature type="region of interest" description="Disordered" evidence="1">
    <location>
        <begin position="279"/>
        <end position="321"/>
    </location>
</feature>
<feature type="domain" description="DUF3295" evidence="3">
    <location>
        <begin position="142"/>
        <end position="485"/>
    </location>
</feature>
<accession>N1JNT3</accession>
<dbReference type="Proteomes" id="UP000015441">
    <property type="component" value="Unassembled WGS sequence"/>
</dbReference>
<dbReference type="GO" id="GO:0000122">
    <property type="term" value="P:negative regulation of transcription by RNA polymerase II"/>
    <property type="evidence" value="ECO:0007669"/>
    <property type="project" value="TreeGrafter"/>
</dbReference>
<keyword evidence="5" id="KW-1185">Reference proteome</keyword>
<dbReference type="AlphaFoldDB" id="N1JNT3"/>
<dbReference type="InterPro" id="IPR053043">
    <property type="entry name" value="Ras-cAMP_regulatory"/>
</dbReference>
<sequence>MPIPLDAPVLMVDVASIHLVDTRNVESLHSMWTVFSRCAQSLEDGRRLENLSWRLWNQETFCRESTADMVKMVAATTTNKSKVTFPTPRHITSTNLEKMVMTIKERKSIQPLSFKPKPIIAPPTPAKSPQLAVPTPKPIIEKSSHSTTSVVRGFSPVMITSPSHYISGPSSIPTADISAAAPSQASQQKKRTIFALGGSSGDDSCEPILSTRDLTLEQLPQAQQKKKNAVFSFGSSSHEDEGPLMPVREDALPKISSIRKSTTFQEEVARRTIREETLDDNVFESDDDDLDESAIDDEDDSSDWEDSVEGSGEASADEKISSAALTLDQILPHDRREGLVNAAMNSNSKSASTLHHGQTETIRTSPLAASPEQTLGAIAEVPRSMARPIVRPPNHPQQLALSPRTTRRNMLASELTVSLRQHLLWERKQKSQTANAVLKRRHTAQDVVKLRQYPEAVCFGPDESKGSWDSEMYGGGLGEYNSRGW</sequence>
<dbReference type="InParanoid" id="N1JNT3"/>
<dbReference type="eggNOG" id="ENOG502SAS5">
    <property type="taxonomic scope" value="Eukaryota"/>
</dbReference>
<dbReference type="InterPro" id="IPR021711">
    <property type="entry name" value="DUF3295"/>
</dbReference>
<feature type="region of interest" description="Disordered" evidence="1">
    <location>
        <begin position="227"/>
        <end position="248"/>
    </location>
</feature>
<reference evidence="4 5" key="1">
    <citation type="journal article" date="2010" name="Science">
        <title>Genome expansion and gene loss in powdery mildew fungi reveal tradeoffs in extreme parasitism.</title>
        <authorList>
            <person name="Spanu P.D."/>
            <person name="Abbott J.C."/>
            <person name="Amselem J."/>
            <person name="Burgis T.A."/>
            <person name="Soanes D.M."/>
            <person name="Stueber K."/>
            <person name="Ver Loren van Themaat E."/>
            <person name="Brown J.K.M."/>
            <person name="Butcher S.A."/>
            <person name="Gurr S.J."/>
            <person name="Lebrun M.-H."/>
            <person name="Ridout C.J."/>
            <person name="Schulze-Lefert P."/>
            <person name="Talbot N.J."/>
            <person name="Ahmadinejad N."/>
            <person name="Ametz C."/>
            <person name="Barton G.R."/>
            <person name="Benjdia M."/>
            <person name="Bidzinski P."/>
            <person name="Bindschedler L.V."/>
            <person name="Both M."/>
            <person name="Brewer M.T."/>
            <person name="Cadle-Davidson L."/>
            <person name="Cadle-Davidson M.M."/>
            <person name="Collemare J."/>
            <person name="Cramer R."/>
            <person name="Frenkel O."/>
            <person name="Godfrey D."/>
            <person name="Harriman J."/>
            <person name="Hoede C."/>
            <person name="King B.C."/>
            <person name="Klages S."/>
            <person name="Kleemann J."/>
            <person name="Knoll D."/>
            <person name="Koti P.S."/>
            <person name="Kreplak J."/>
            <person name="Lopez-Ruiz F.J."/>
            <person name="Lu X."/>
            <person name="Maekawa T."/>
            <person name="Mahanil S."/>
            <person name="Micali C."/>
            <person name="Milgroom M.G."/>
            <person name="Montana G."/>
            <person name="Noir S."/>
            <person name="O'Connell R.J."/>
            <person name="Oberhaensli S."/>
            <person name="Parlange F."/>
            <person name="Pedersen C."/>
            <person name="Quesneville H."/>
            <person name="Reinhardt R."/>
            <person name="Rott M."/>
            <person name="Sacristan S."/>
            <person name="Schmidt S.M."/>
            <person name="Schoen M."/>
            <person name="Skamnioti P."/>
            <person name="Sommer H."/>
            <person name="Stephens A."/>
            <person name="Takahara H."/>
            <person name="Thordal-Christensen H."/>
            <person name="Vigouroux M."/>
            <person name="Wessling R."/>
            <person name="Wicker T."/>
            <person name="Panstruga R."/>
        </authorList>
    </citation>
    <scope>NUCLEOTIDE SEQUENCE [LARGE SCALE GENOMIC DNA]</scope>
    <source>
        <strain evidence="4">DH14</strain>
    </source>
</reference>
<dbReference type="GO" id="GO:0005737">
    <property type="term" value="C:cytoplasm"/>
    <property type="evidence" value="ECO:0007669"/>
    <property type="project" value="TreeGrafter"/>
</dbReference>
<dbReference type="HOGENOM" id="CLU_025004_1_0_1"/>
<dbReference type="EMBL" id="CAUH01006075">
    <property type="protein sequence ID" value="CCU82266.1"/>
    <property type="molecule type" value="Genomic_DNA"/>
</dbReference>
<dbReference type="PANTHER" id="PTHR28014:SF1">
    <property type="entry name" value="NEGATIVE REGULATOR OF RAS-CAMP PATHWAY"/>
    <property type="match status" value="1"/>
</dbReference>
<comment type="caution">
    <text evidence="4">The sequence shown here is derived from an EMBL/GenBank/DDBJ whole genome shotgun (WGS) entry which is preliminary data.</text>
</comment>
<organism evidence="4 5">
    <name type="scientific">Blumeria graminis f. sp. hordei (strain DH14)</name>
    <name type="common">Barley powdery mildew</name>
    <name type="synonym">Oidium monilioides f. sp. hordei</name>
    <dbReference type="NCBI Taxonomy" id="546991"/>
    <lineage>
        <taxon>Eukaryota</taxon>
        <taxon>Fungi</taxon>
        <taxon>Dikarya</taxon>
        <taxon>Ascomycota</taxon>
        <taxon>Pezizomycotina</taxon>
        <taxon>Leotiomycetes</taxon>
        <taxon>Erysiphales</taxon>
        <taxon>Erysiphaceae</taxon>
        <taxon>Blumeria</taxon>
        <taxon>Blumeria hordei</taxon>
    </lineage>
</organism>
<evidence type="ECO:0000313" key="5">
    <source>
        <dbReference type="Proteomes" id="UP000015441"/>
    </source>
</evidence>
<feature type="compositionally biased region" description="Acidic residues" evidence="1">
    <location>
        <begin position="279"/>
        <end position="308"/>
    </location>
</feature>
<name>N1JNT3_BLUG1</name>
<dbReference type="PANTHER" id="PTHR28014">
    <property type="entry name" value="NEGATIVE REGULATOR OF RAS-CAMP PATHWAY"/>
    <property type="match status" value="1"/>
</dbReference>